<reference evidence="11 12" key="1">
    <citation type="submission" date="2024-04" db="EMBL/GenBank/DDBJ databases">
        <title>Arthrobacter sp. from Plains bison fecal sample.</title>
        <authorList>
            <person name="Ruzzini A."/>
        </authorList>
    </citation>
    <scope>NUCLEOTIDE SEQUENCE [LARGE SCALE GENOMIC DNA]</scope>
    <source>
        <strain evidence="11 12">EINP1</strain>
    </source>
</reference>
<proteinExistence type="inferred from homology"/>
<evidence type="ECO:0000256" key="9">
    <source>
        <dbReference type="RuleBase" id="RU366031"/>
    </source>
</evidence>
<comment type="pathway">
    <text evidence="1 9">Porphyrin-containing compound metabolism; protoporphyrin-IX biosynthesis; coproporphyrinogen-III from 5-aminolevulinate: step 3/4.</text>
</comment>
<comment type="similarity">
    <text evidence="2 9">Belongs to the uroporphyrinogen-III synthase family.</text>
</comment>
<comment type="catalytic activity">
    <reaction evidence="8 9">
        <text>hydroxymethylbilane = uroporphyrinogen III + H2O</text>
        <dbReference type="Rhea" id="RHEA:18965"/>
        <dbReference type="ChEBI" id="CHEBI:15377"/>
        <dbReference type="ChEBI" id="CHEBI:57308"/>
        <dbReference type="ChEBI" id="CHEBI:57845"/>
        <dbReference type="EC" id="4.2.1.75"/>
    </reaction>
</comment>
<organism evidence="11 12">
    <name type="scientific">Arthrobacter citreus</name>
    <dbReference type="NCBI Taxonomy" id="1670"/>
    <lineage>
        <taxon>Bacteria</taxon>
        <taxon>Bacillati</taxon>
        <taxon>Actinomycetota</taxon>
        <taxon>Actinomycetes</taxon>
        <taxon>Micrococcales</taxon>
        <taxon>Micrococcaceae</taxon>
        <taxon>Arthrobacter</taxon>
    </lineage>
</organism>
<dbReference type="GO" id="GO:0004852">
    <property type="term" value="F:uroporphyrinogen-III synthase activity"/>
    <property type="evidence" value="ECO:0007669"/>
    <property type="project" value="UniProtKB-EC"/>
</dbReference>
<evidence type="ECO:0000256" key="2">
    <source>
        <dbReference type="ARBA" id="ARBA00008133"/>
    </source>
</evidence>
<evidence type="ECO:0000256" key="3">
    <source>
        <dbReference type="ARBA" id="ARBA00013109"/>
    </source>
</evidence>
<sequence length="292" mass="29913">MAARKPGSGLAGLTVVLPRTPDRAAAMAAELGQQGANVALMPLIDFQFPADTAELDRALKALRSGRFAWVIFTSVTTVRAMVRRCAALGVPVTSAVPSATCIAAVGAGTRQALEDIGLDVDLMPEGDQSARGLAESWPHPSGTDPEGRGLRILLPQADLADPALAAALTGLGWEVRPVTAYCTVDFPATGVRFTPALEGSPAGGPRILTPQEFLADIPKGPRAVVLTSPSIAKRFLQQCSPLPQGTLLVAIGDSTAGRMAELGQPAHAVAEHPTPAGIAQALAVAVSTGPST</sequence>
<dbReference type="RefSeq" id="WP_342024042.1">
    <property type="nucleotide sequence ID" value="NZ_CP151657.1"/>
</dbReference>
<dbReference type="InterPro" id="IPR003754">
    <property type="entry name" value="4pyrrol_synth_uPrphyn_synth"/>
</dbReference>
<comment type="function">
    <text evidence="6 9">Catalyzes cyclization of the linear tetrapyrrole, hydroxymethylbilane, to the macrocyclic uroporphyrinogen III.</text>
</comment>
<dbReference type="Gene3D" id="3.40.50.10090">
    <property type="match status" value="2"/>
</dbReference>
<evidence type="ECO:0000256" key="4">
    <source>
        <dbReference type="ARBA" id="ARBA00023239"/>
    </source>
</evidence>
<dbReference type="CDD" id="cd06578">
    <property type="entry name" value="HemD"/>
    <property type="match status" value="1"/>
</dbReference>
<evidence type="ECO:0000259" key="10">
    <source>
        <dbReference type="Pfam" id="PF02602"/>
    </source>
</evidence>
<evidence type="ECO:0000256" key="8">
    <source>
        <dbReference type="ARBA" id="ARBA00048617"/>
    </source>
</evidence>
<accession>A0ABZ2ZW88</accession>
<dbReference type="SUPFAM" id="SSF69618">
    <property type="entry name" value="HemD-like"/>
    <property type="match status" value="1"/>
</dbReference>
<dbReference type="PANTHER" id="PTHR38042:SF1">
    <property type="entry name" value="UROPORPHYRINOGEN-III SYNTHASE, CHLOROPLASTIC"/>
    <property type="match status" value="1"/>
</dbReference>
<keyword evidence="12" id="KW-1185">Reference proteome</keyword>
<dbReference type="InterPro" id="IPR039793">
    <property type="entry name" value="UROS/Hem4"/>
</dbReference>
<name>A0ABZ2ZW88_9MICC</name>
<evidence type="ECO:0000256" key="1">
    <source>
        <dbReference type="ARBA" id="ARBA00004772"/>
    </source>
</evidence>
<evidence type="ECO:0000313" key="12">
    <source>
        <dbReference type="Proteomes" id="UP001448858"/>
    </source>
</evidence>
<keyword evidence="5 9" id="KW-0627">Porphyrin biosynthesis</keyword>
<dbReference type="EC" id="4.2.1.75" evidence="3 9"/>
<gene>
    <name evidence="11" type="ORF">AAE021_02225</name>
</gene>
<dbReference type="EMBL" id="CP151657">
    <property type="protein sequence ID" value="WZP16429.1"/>
    <property type="molecule type" value="Genomic_DNA"/>
</dbReference>
<evidence type="ECO:0000256" key="7">
    <source>
        <dbReference type="ARBA" id="ARBA00040167"/>
    </source>
</evidence>
<evidence type="ECO:0000256" key="6">
    <source>
        <dbReference type="ARBA" id="ARBA00037589"/>
    </source>
</evidence>
<protein>
    <recommendedName>
        <fullName evidence="7 9">Uroporphyrinogen-III synthase</fullName>
        <ecNumber evidence="3 9">4.2.1.75</ecNumber>
    </recommendedName>
</protein>
<keyword evidence="4 9" id="KW-0456">Lyase</keyword>
<dbReference type="Pfam" id="PF02602">
    <property type="entry name" value="HEM4"/>
    <property type="match status" value="1"/>
</dbReference>
<evidence type="ECO:0000256" key="5">
    <source>
        <dbReference type="ARBA" id="ARBA00023244"/>
    </source>
</evidence>
<dbReference type="PANTHER" id="PTHR38042">
    <property type="entry name" value="UROPORPHYRINOGEN-III SYNTHASE, CHLOROPLASTIC"/>
    <property type="match status" value="1"/>
</dbReference>
<evidence type="ECO:0000313" key="11">
    <source>
        <dbReference type="EMBL" id="WZP16429.1"/>
    </source>
</evidence>
<dbReference type="InterPro" id="IPR036108">
    <property type="entry name" value="4pyrrol_syn_uPrphyn_synt_sf"/>
</dbReference>
<feature type="domain" description="Tetrapyrrole biosynthesis uroporphyrinogen III synthase" evidence="10">
    <location>
        <begin position="26"/>
        <end position="279"/>
    </location>
</feature>
<dbReference type="Proteomes" id="UP001448858">
    <property type="component" value="Chromosome"/>
</dbReference>